<reference evidence="1" key="2">
    <citation type="submission" date="2011-02" db="EMBL/GenBank/DDBJ databases">
        <authorList>
            <person name="MacLean D."/>
        </authorList>
    </citation>
    <scope>NUCLEOTIDE SEQUENCE</scope>
</reference>
<gene>
    <name evidence="1" type="primary">AlNc14C16G1772</name>
    <name evidence="1" type="ORF">ALNC14_020570</name>
</gene>
<sequence length="163" mass="18490">MAQFSDISLAVVDVVISSYLDAYSLCRLGLTTRDLYQTLVVSQNWARHCELHFGVPCSTSKGGTALKLTILNSKALLPPTNTRMLNWRDVFCAANNDTIFIRAAHDPIDIFKILNASPTILLTESELQMRQEIILLQGLRKFPMSRTLVRLYAYHIRKHLLNL</sequence>
<dbReference type="EMBL" id="FR824061">
    <property type="protein sequence ID" value="CCA15914.1"/>
    <property type="molecule type" value="Genomic_DNA"/>
</dbReference>
<dbReference type="InterPro" id="IPR036047">
    <property type="entry name" value="F-box-like_dom_sf"/>
</dbReference>
<protein>
    <submittedName>
        <fullName evidence="1">AlNc14C16G1772 protein</fullName>
    </submittedName>
</protein>
<reference evidence="1" key="1">
    <citation type="journal article" date="2011" name="PLoS Biol.">
        <title>Gene gain and loss during evolution of obligate parasitism in the white rust pathogen of Arabidopsis thaliana.</title>
        <authorList>
            <person name="Kemen E."/>
            <person name="Gardiner A."/>
            <person name="Schultz-Larsen T."/>
            <person name="Kemen A.C."/>
            <person name="Balmuth A.L."/>
            <person name="Robert-Seilaniantz A."/>
            <person name="Bailey K."/>
            <person name="Holub E."/>
            <person name="Studholme D.J."/>
            <person name="Maclean D."/>
            <person name="Jones J.D."/>
        </authorList>
    </citation>
    <scope>NUCLEOTIDE SEQUENCE</scope>
</reference>
<dbReference type="AlphaFoldDB" id="F0W498"/>
<proteinExistence type="predicted"/>
<name>F0W498_9STRA</name>
<organism evidence="1">
    <name type="scientific">Albugo laibachii Nc14</name>
    <dbReference type="NCBI Taxonomy" id="890382"/>
    <lineage>
        <taxon>Eukaryota</taxon>
        <taxon>Sar</taxon>
        <taxon>Stramenopiles</taxon>
        <taxon>Oomycota</taxon>
        <taxon>Peronosporomycetes</taxon>
        <taxon>Albuginales</taxon>
        <taxon>Albuginaceae</taxon>
        <taxon>Albugo</taxon>
    </lineage>
</organism>
<evidence type="ECO:0000313" key="1">
    <source>
        <dbReference type="EMBL" id="CCA15914.1"/>
    </source>
</evidence>
<dbReference type="SUPFAM" id="SSF81383">
    <property type="entry name" value="F-box domain"/>
    <property type="match status" value="1"/>
</dbReference>
<accession>F0W498</accession>
<dbReference type="HOGENOM" id="CLU_1514510_0_0_1"/>